<dbReference type="InterPro" id="IPR041426">
    <property type="entry name" value="Mos1_HTH"/>
</dbReference>
<dbReference type="GO" id="GO:0031297">
    <property type="term" value="P:replication fork processing"/>
    <property type="evidence" value="ECO:0007669"/>
    <property type="project" value="TreeGrafter"/>
</dbReference>
<evidence type="ECO:0000313" key="2">
    <source>
        <dbReference type="EMBL" id="EGI67318.1"/>
    </source>
</evidence>
<feature type="domain" description="Mos1 transposase HTH" evidence="1">
    <location>
        <begin position="6"/>
        <end position="54"/>
    </location>
</feature>
<name>F4WEQ6_ACREC</name>
<evidence type="ECO:0000313" key="3">
    <source>
        <dbReference type="Proteomes" id="UP000007755"/>
    </source>
</evidence>
<dbReference type="GO" id="GO:0044547">
    <property type="term" value="F:DNA topoisomerase binding"/>
    <property type="evidence" value="ECO:0007669"/>
    <property type="project" value="TreeGrafter"/>
</dbReference>
<dbReference type="GO" id="GO:0006303">
    <property type="term" value="P:double-strand break repair via nonhomologous end joining"/>
    <property type="evidence" value="ECO:0007669"/>
    <property type="project" value="TreeGrafter"/>
</dbReference>
<dbReference type="GO" id="GO:0000729">
    <property type="term" value="P:DNA double-strand break processing"/>
    <property type="evidence" value="ECO:0007669"/>
    <property type="project" value="TreeGrafter"/>
</dbReference>
<dbReference type="EMBL" id="GL888105">
    <property type="protein sequence ID" value="EGI67318.1"/>
    <property type="molecule type" value="Genomic_DNA"/>
</dbReference>
<dbReference type="GO" id="GO:0035861">
    <property type="term" value="C:site of double-strand break"/>
    <property type="evidence" value="ECO:0007669"/>
    <property type="project" value="TreeGrafter"/>
</dbReference>
<dbReference type="AlphaFoldDB" id="F4WEQ6"/>
<dbReference type="GO" id="GO:0000793">
    <property type="term" value="C:condensed chromosome"/>
    <property type="evidence" value="ECO:0007669"/>
    <property type="project" value="TreeGrafter"/>
</dbReference>
<evidence type="ECO:0000259" key="1">
    <source>
        <dbReference type="Pfam" id="PF17906"/>
    </source>
</evidence>
<accession>F4WEQ6</accession>
<protein>
    <submittedName>
        <fullName evidence="2">Mariner Mos1 transposase</fullName>
    </submittedName>
</protein>
<dbReference type="GO" id="GO:0044774">
    <property type="term" value="P:mitotic DNA integrity checkpoint signaling"/>
    <property type="evidence" value="ECO:0007669"/>
    <property type="project" value="TreeGrafter"/>
</dbReference>
<dbReference type="GO" id="GO:0003697">
    <property type="term" value="F:single-stranded DNA binding"/>
    <property type="evidence" value="ECO:0007669"/>
    <property type="project" value="TreeGrafter"/>
</dbReference>
<proteinExistence type="predicted"/>
<dbReference type="Pfam" id="PF17906">
    <property type="entry name" value="HTH_48"/>
    <property type="match status" value="1"/>
</dbReference>
<keyword evidence="3" id="KW-1185">Reference proteome</keyword>
<dbReference type="InParanoid" id="F4WEQ6"/>
<dbReference type="GO" id="GO:0046975">
    <property type="term" value="F:histone H3K36 methyltransferase activity"/>
    <property type="evidence" value="ECO:0007669"/>
    <property type="project" value="TreeGrafter"/>
</dbReference>
<dbReference type="GO" id="GO:0005634">
    <property type="term" value="C:nucleus"/>
    <property type="evidence" value="ECO:0007669"/>
    <property type="project" value="TreeGrafter"/>
</dbReference>
<dbReference type="Gene3D" id="1.10.10.1450">
    <property type="match status" value="1"/>
</dbReference>
<dbReference type="GO" id="GO:0015074">
    <property type="term" value="P:DNA integration"/>
    <property type="evidence" value="ECO:0007669"/>
    <property type="project" value="TreeGrafter"/>
</dbReference>
<dbReference type="GO" id="GO:0000014">
    <property type="term" value="F:single-stranded DNA endodeoxyribonuclease activity"/>
    <property type="evidence" value="ECO:0007669"/>
    <property type="project" value="TreeGrafter"/>
</dbReference>
<dbReference type="PANTHER" id="PTHR46060:SF2">
    <property type="entry name" value="HISTONE-LYSINE N-METHYLTRANSFERASE SETMAR"/>
    <property type="match status" value="1"/>
</dbReference>
<gene>
    <name evidence="2" type="ORF">G5I_04093</name>
</gene>
<dbReference type="GO" id="GO:0003690">
    <property type="term" value="F:double-stranded DNA binding"/>
    <property type="evidence" value="ECO:0007669"/>
    <property type="project" value="TreeGrafter"/>
</dbReference>
<sequence length="120" mass="14392">MERDKLFFRCVLLHYFDLKKSAAETHRLLAEIYGESVPSETVCRDWFRRFKSGDCNVHDKQRTGQPKKFEDEQLQALLEENPAQTLKECLNNSKSINKLFYDVYKLWERFRKKENGSHMN</sequence>
<dbReference type="PANTHER" id="PTHR46060">
    <property type="entry name" value="MARINER MOS1 TRANSPOSASE-LIKE PROTEIN"/>
    <property type="match status" value="1"/>
</dbReference>
<dbReference type="Proteomes" id="UP000007755">
    <property type="component" value="Unassembled WGS sequence"/>
</dbReference>
<reference evidence="2" key="1">
    <citation type="submission" date="2011-02" db="EMBL/GenBank/DDBJ databases">
        <title>The genome of the leaf-cutting ant Acromyrmex echinatior suggests key adaptations to social evolution and fungus farming.</title>
        <authorList>
            <person name="Nygaard S."/>
            <person name="Zhang G."/>
        </authorList>
    </citation>
    <scope>NUCLEOTIDE SEQUENCE</scope>
</reference>
<dbReference type="GO" id="GO:0042800">
    <property type="term" value="F:histone H3K4 methyltransferase activity"/>
    <property type="evidence" value="ECO:0007669"/>
    <property type="project" value="TreeGrafter"/>
</dbReference>
<organism evidence="3">
    <name type="scientific">Acromyrmex echinatior</name>
    <name type="common">Panamanian leafcutter ant</name>
    <name type="synonym">Acromyrmex octospinosus echinatior</name>
    <dbReference type="NCBI Taxonomy" id="103372"/>
    <lineage>
        <taxon>Eukaryota</taxon>
        <taxon>Metazoa</taxon>
        <taxon>Ecdysozoa</taxon>
        <taxon>Arthropoda</taxon>
        <taxon>Hexapoda</taxon>
        <taxon>Insecta</taxon>
        <taxon>Pterygota</taxon>
        <taxon>Neoptera</taxon>
        <taxon>Endopterygota</taxon>
        <taxon>Hymenoptera</taxon>
        <taxon>Apocrita</taxon>
        <taxon>Aculeata</taxon>
        <taxon>Formicoidea</taxon>
        <taxon>Formicidae</taxon>
        <taxon>Myrmicinae</taxon>
        <taxon>Acromyrmex</taxon>
    </lineage>
</organism>
<dbReference type="InterPro" id="IPR052709">
    <property type="entry name" value="Transposase-MT_Hybrid"/>
</dbReference>